<comment type="caution">
    <text evidence="13">The sequence shown here is derived from an EMBL/GenBank/DDBJ whole genome shotgun (WGS) entry which is preliminary data.</text>
</comment>
<evidence type="ECO:0000256" key="3">
    <source>
        <dbReference type="ARBA" id="ARBA00011890"/>
    </source>
</evidence>
<evidence type="ECO:0000256" key="6">
    <source>
        <dbReference type="ARBA" id="ARBA00022603"/>
    </source>
</evidence>
<protein>
    <recommendedName>
        <fullName evidence="4">Protein-L-isoaspartate O-methyltransferase</fullName>
        <ecNumber evidence="3">2.1.1.77</ecNumber>
    </recommendedName>
    <alternativeName>
        <fullName evidence="11">L-isoaspartyl protein carboxyl methyltransferase</fullName>
    </alternativeName>
    <alternativeName>
        <fullName evidence="9">Protein L-isoaspartyl methyltransferase</fullName>
    </alternativeName>
    <alternativeName>
        <fullName evidence="10">Protein-beta-aspartate methyltransferase</fullName>
    </alternativeName>
</protein>
<dbReference type="Pfam" id="PF01135">
    <property type="entry name" value="PCMT"/>
    <property type="match status" value="1"/>
</dbReference>
<keyword evidence="14" id="KW-1185">Reference proteome</keyword>
<keyword evidence="5" id="KW-0963">Cytoplasm</keyword>
<keyword evidence="7" id="KW-0808">Transferase</keyword>
<evidence type="ECO:0000313" key="14">
    <source>
        <dbReference type="Proteomes" id="UP000608522"/>
    </source>
</evidence>
<feature type="compositionally biased region" description="Basic residues" evidence="12">
    <location>
        <begin position="304"/>
        <end position="313"/>
    </location>
</feature>
<keyword evidence="6" id="KW-0489">Methyltransferase</keyword>
<dbReference type="Proteomes" id="UP000608522">
    <property type="component" value="Unassembled WGS sequence"/>
</dbReference>
<feature type="compositionally biased region" description="Pro residues" evidence="12">
    <location>
        <begin position="280"/>
        <end position="292"/>
    </location>
</feature>
<organism evidence="13 14">
    <name type="scientific">Streptomyces spororaveus</name>
    <dbReference type="NCBI Taxonomy" id="284039"/>
    <lineage>
        <taxon>Bacteria</taxon>
        <taxon>Bacillati</taxon>
        <taxon>Actinomycetota</taxon>
        <taxon>Actinomycetes</taxon>
        <taxon>Kitasatosporales</taxon>
        <taxon>Streptomycetaceae</taxon>
        <taxon>Streptomyces</taxon>
    </lineage>
</organism>
<evidence type="ECO:0000256" key="9">
    <source>
        <dbReference type="ARBA" id="ARBA00030757"/>
    </source>
</evidence>
<dbReference type="CDD" id="cd02440">
    <property type="entry name" value="AdoMet_MTases"/>
    <property type="match status" value="1"/>
</dbReference>
<dbReference type="SUPFAM" id="SSF53335">
    <property type="entry name" value="S-adenosyl-L-methionine-dependent methyltransferases"/>
    <property type="match status" value="1"/>
</dbReference>
<dbReference type="EMBL" id="BNED01000006">
    <property type="protein sequence ID" value="GHI82551.1"/>
    <property type="molecule type" value="Genomic_DNA"/>
</dbReference>
<accession>A0ABQ3TQ72</accession>
<dbReference type="EC" id="2.1.1.77" evidence="3"/>
<dbReference type="PANTHER" id="PTHR11579:SF0">
    <property type="entry name" value="PROTEIN-L-ISOASPARTATE(D-ASPARTATE) O-METHYLTRANSFERASE"/>
    <property type="match status" value="1"/>
</dbReference>
<sequence length="367" mass="39299">MGLRAPRRRRDPDAWMSSAYDKSLSVITRVGPHHADHAAPAAVVPEAWPTSSATLPALVVKMYQHAFLTDTSRLMVTCGSGYSTALACRRLGEARVTSVDVDPYLIQAAWDRLTTAGHRPQLEVCDVTGELPGVYDRIVSTVSVPAVPASWLTALAPGGRMVTALSGTGLLIVADKTADGGATGKVAPEPAAFMTTRHGDDYPPTPDNADLWATARKADGESVTTGRFPVMRVRRTWDVRSTLELTVPGIEHCMETAADGTRTAYMLHPDGSWARATAPGAPPGAHRPPGRPAPAVGRTGPHPHLARHRRRPAHLGGSGTRRPGRRLPLQPQRLVGHHQRPLVGQTPHGPTPRWPAAVRRPFASAAR</sequence>
<evidence type="ECO:0000256" key="10">
    <source>
        <dbReference type="ARBA" id="ARBA00031323"/>
    </source>
</evidence>
<proteinExistence type="inferred from homology"/>
<evidence type="ECO:0000256" key="4">
    <source>
        <dbReference type="ARBA" id="ARBA00013346"/>
    </source>
</evidence>
<evidence type="ECO:0000256" key="1">
    <source>
        <dbReference type="ARBA" id="ARBA00004496"/>
    </source>
</evidence>
<evidence type="ECO:0000313" key="13">
    <source>
        <dbReference type="EMBL" id="GHI82551.1"/>
    </source>
</evidence>
<feature type="compositionally biased region" description="Low complexity" evidence="12">
    <location>
        <begin position="293"/>
        <end position="303"/>
    </location>
</feature>
<comment type="subcellular location">
    <subcellularLocation>
        <location evidence="1">Cytoplasm</location>
    </subcellularLocation>
</comment>
<dbReference type="InterPro" id="IPR000682">
    <property type="entry name" value="PCMT"/>
</dbReference>
<dbReference type="PANTHER" id="PTHR11579">
    <property type="entry name" value="PROTEIN-L-ISOASPARTATE O-METHYLTRANSFERASE"/>
    <property type="match status" value="1"/>
</dbReference>
<evidence type="ECO:0000256" key="11">
    <source>
        <dbReference type="ARBA" id="ARBA00031350"/>
    </source>
</evidence>
<comment type="similarity">
    <text evidence="2">Belongs to the methyltransferase superfamily. L-isoaspartyl/D-aspartyl protein methyltransferase family.</text>
</comment>
<dbReference type="Gene3D" id="3.40.50.150">
    <property type="entry name" value="Vaccinia Virus protein VP39"/>
    <property type="match status" value="1"/>
</dbReference>
<evidence type="ECO:0000256" key="2">
    <source>
        <dbReference type="ARBA" id="ARBA00005369"/>
    </source>
</evidence>
<evidence type="ECO:0000256" key="7">
    <source>
        <dbReference type="ARBA" id="ARBA00022679"/>
    </source>
</evidence>
<evidence type="ECO:0000256" key="5">
    <source>
        <dbReference type="ARBA" id="ARBA00022490"/>
    </source>
</evidence>
<feature type="region of interest" description="Disordered" evidence="12">
    <location>
        <begin position="273"/>
        <end position="357"/>
    </location>
</feature>
<evidence type="ECO:0000256" key="12">
    <source>
        <dbReference type="SAM" id="MobiDB-lite"/>
    </source>
</evidence>
<dbReference type="InterPro" id="IPR029063">
    <property type="entry name" value="SAM-dependent_MTases_sf"/>
</dbReference>
<gene>
    <name evidence="13" type="ORF">Sspor_81120</name>
</gene>
<reference evidence="14" key="1">
    <citation type="submission" date="2023-07" db="EMBL/GenBank/DDBJ databases">
        <title>Whole genome shotgun sequence of Streptomyces spororaveus NBRC 15456.</title>
        <authorList>
            <person name="Komaki H."/>
            <person name="Tamura T."/>
        </authorList>
    </citation>
    <scope>NUCLEOTIDE SEQUENCE [LARGE SCALE GENOMIC DNA]</scope>
    <source>
        <strain evidence="14">NBRC 15456</strain>
    </source>
</reference>
<keyword evidence="8" id="KW-0949">S-adenosyl-L-methionine</keyword>
<name>A0ABQ3TQ72_9ACTN</name>
<evidence type="ECO:0000256" key="8">
    <source>
        <dbReference type="ARBA" id="ARBA00022691"/>
    </source>
</evidence>